<evidence type="ECO:0000313" key="2">
    <source>
        <dbReference type="EMBL" id="UQC81732.1"/>
    </source>
</evidence>
<organism evidence="2 3">
    <name type="scientific">Colletotrichum lupini</name>
    <dbReference type="NCBI Taxonomy" id="145971"/>
    <lineage>
        <taxon>Eukaryota</taxon>
        <taxon>Fungi</taxon>
        <taxon>Dikarya</taxon>
        <taxon>Ascomycota</taxon>
        <taxon>Pezizomycotina</taxon>
        <taxon>Sordariomycetes</taxon>
        <taxon>Hypocreomycetidae</taxon>
        <taxon>Glomerellales</taxon>
        <taxon>Glomerellaceae</taxon>
        <taxon>Colletotrichum</taxon>
        <taxon>Colletotrichum acutatum species complex</taxon>
    </lineage>
</organism>
<accession>A0A9Q8SQK7</accession>
<gene>
    <name evidence="2" type="ORF">CLUP02_07218</name>
</gene>
<keyword evidence="3" id="KW-1185">Reference proteome</keyword>
<reference evidence="2" key="1">
    <citation type="journal article" date="2021" name="Mol. Plant Microbe Interact.">
        <title>Complete Genome Sequence of the Plant-Pathogenic Fungus Colletotrichum lupini.</title>
        <authorList>
            <person name="Baroncelli R."/>
            <person name="Pensec F."/>
            <person name="Da Lio D."/>
            <person name="Boufleur T."/>
            <person name="Vicente I."/>
            <person name="Sarrocco S."/>
            <person name="Picot A."/>
            <person name="Baraldi E."/>
            <person name="Sukno S."/>
            <person name="Thon M."/>
            <person name="Le Floch G."/>
        </authorList>
    </citation>
    <scope>NUCLEOTIDE SEQUENCE</scope>
    <source>
        <strain evidence="2">IMI 504893</strain>
    </source>
</reference>
<name>A0A9Q8SQK7_9PEZI</name>
<evidence type="ECO:0000256" key="1">
    <source>
        <dbReference type="SAM" id="MobiDB-lite"/>
    </source>
</evidence>
<dbReference type="RefSeq" id="XP_049143356.1">
    <property type="nucleotide sequence ID" value="XM_049286213.1"/>
</dbReference>
<dbReference type="GeneID" id="73341223"/>
<evidence type="ECO:0000313" key="3">
    <source>
        <dbReference type="Proteomes" id="UP000830671"/>
    </source>
</evidence>
<feature type="region of interest" description="Disordered" evidence="1">
    <location>
        <begin position="527"/>
        <end position="571"/>
    </location>
</feature>
<dbReference type="AlphaFoldDB" id="A0A9Q8SQK7"/>
<dbReference type="EMBL" id="CP019476">
    <property type="protein sequence ID" value="UQC81732.1"/>
    <property type="molecule type" value="Genomic_DNA"/>
</dbReference>
<protein>
    <submittedName>
        <fullName evidence="2">Uncharacterized protein</fullName>
    </submittedName>
</protein>
<dbReference type="KEGG" id="clup:CLUP02_07218"/>
<proteinExistence type="predicted"/>
<sequence length="571" mass="62310">MESVLGLDKSKPCGLSGRDDAAINLLGSYDDDRTSSSLMRSLARDSKVIIQDALTQSLLEVCFTEAEVPAALGVASVLGVHPWASLSGKDNKGSIVVPTYGYLALKHSTMYVNVALFSRVARTLPSPTSGALHLGSAYSRSEKCWVTGGWLVDSIHTAMETGRLETGCRRSRKQTFQAIPLSLEKRKRRLGVRGYLLISLMNCSKAIGRLAVTPEADLTVPLIVCIYATELCKFNQDLGDPDSLVFAFALRGHCRKASSNFMQLYPTVITGHAHHALARWATAATSADPEINSLGMWLRLAPTQRDQSPSMVDRAVNQGGDPWEKPGCPKKQGPRSQGRNGDGSRKATGAIERFPQCGLECVFVRDTESLRETVMGNDRASEKATYLWQAFRAVAPIPSFLPTILRSVGRKRNKPAIQTFLHLINIDSPTYTYRLDDSISWLHLHRQVPITTKSAIRTSLPTSSSGTVSVLSPTRQHARATTPGYLLDSARHQPRSPNSSIISTYTAPIALRTARLGLTTINSSHFLIRSQEPRERRTAPSDLPAGKNISNPHPANWLPAVSGDIPPPDSE</sequence>
<feature type="region of interest" description="Disordered" evidence="1">
    <location>
        <begin position="305"/>
        <end position="349"/>
    </location>
</feature>
<dbReference type="Proteomes" id="UP000830671">
    <property type="component" value="Chromosome 4"/>
</dbReference>